<comment type="caution">
    <text evidence="1">The sequence shown here is derived from an EMBL/GenBank/DDBJ whole genome shotgun (WGS) entry which is preliminary data.</text>
</comment>
<accession>A0AAV2REY6</accession>
<feature type="non-terminal residue" evidence="1">
    <location>
        <position position="1"/>
    </location>
</feature>
<dbReference type="AlphaFoldDB" id="A0AAV2REY6"/>
<evidence type="ECO:0000313" key="2">
    <source>
        <dbReference type="Proteomes" id="UP001497623"/>
    </source>
</evidence>
<dbReference type="EMBL" id="CAXKWB010022416">
    <property type="protein sequence ID" value="CAL4124326.1"/>
    <property type="molecule type" value="Genomic_DNA"/>
</dbReference>
<dbReference type="Proteomes" id="UP001497623">
    <property type="component" value="Unassembled WGS sequence"/>
</dbReference>
<sequence length="124" mass="13747">ENLKTTVTSITEIPRSVERLWLGIIKDPVPKDPGLTNLSQQCPELRSLCIHMMPSAAGGGAFSRLPEGLQVYLYLSHLTTDEDVDWSIKTAKELQPTSGYWTLFFPSCGLDNLQLITLVTRLAS</sequence>
<keyword evidence="2" id="KW-1185">Reference proteome</keyword>
<evidence type="ECO:0000313" key="1">
    <source>
        <dbReference type="EMBL" id="CAL4124326.1"/>
    </source>
</evidence>
<protein>
    <submittedName>
        <fullName evidence="1">Uncharacterized protein</fullName>
    </submittedName>
</protein>
<feature type="non-terminal residue" evidence="1">
    <location>
        <position position="124"/>
    </location>
</feature>
<organism evidence="1 2">
    <name type="scientific">Meganyctiphanes norvegica</name>
    <name type="common">Northern krill</name>
    <name type="synonym">Thysanopoda norvegica</name>
    <dbReference type="NCBI Taxonomy" id="48144"/>
    <lineage>
        <taxon>Eukaryota</taxon>
        <taxon>Metazoa</taxon>
        <taxon>Ecdysozoa</taxon>
        <taxon>Arthropoda</taxon>
        <taxon>Crustacea</taxon>
        <taxon>Multicrustacea</taxon>
        <taxon>Malacostraca</taxon>
        <taxon>Eumalacostraca</taxon>
        <taxon>Eucarida</taxon>
        <taxon>Euphausiacea</taxon>
        <taxon>Euphausiidae</taxon>
        <taxon>Meganyctiphanes</taxon>
    </lineage>
</organism>
<gene>
    <name evidence="1" type="ORF">MNOR_LOCUS24425</name>
</gene>
<name>A0AAV2REY6_MEGNR</name>
<proteinExistence type="predicted"/>
<reference evidence="1 2" key="1">
    <citation type="submission" date="2024-05" db="EMBL/GenBank/DDBJ databases">
        <authorList>
            <person name="Wallberg A."/>
        </authorList>
    </citation>
    <scope>NUCLEOTIDE SEQUENCE [LARGE SCALE GENOMIC DNA]</scope>
</reference>